<evidence type="ECO:0000313" key="4">
    <source>
        <dbReference type="Proteomes" id="UP000256690"/>
    </source>
</evidence>
<protein>
    <submittedName>
        <fullName evidence="3">Uncharacterized protein</fullName>
    </submittedName>
</protein>
<evidence type="ECO:0000313" key="3">
    <source>
        <dbReference type="EMBL" id="RDW61160.1"/>
    </source>
</evidence>
<accession>A0A3D8QHL5</accession>
<evidence type="ECO:0000256" key="1">
    <source>
        <dbReference type="SAM" id="MobiDB-lite"/>
    </source>
</evidence>
<evidence type="ECO:0000256" key="2">
    <source>
        <dbReference type="SAM" id="Phobius"/>
    </source>
</evidence>
<dbReference type="GeneID" id="38121028"/>
<feature type="transmembrane region" description="Helical" evidence="2">
    <location>
        <begin position="143"/>
        <end position="165"/>
    </location>
</feature>
<dbReference type="OrthoDB" id="3692311at2759"/>
<dbReference type="STRING" id="1810919.A0A3D8QHL5"/>
<dbReference type="AlphaFoldDB" id="A0A3D8QHL5"/>
<gene>
    <name evidence="3" type="ORF">DSM5745_10658</name>
</gene>
<comment type="caution">
    <text evidence="3">The sequence shown here is derived from an EMBL/GenBank/DDBJ whole genome shotgun (WGS) entry which is preliminary data.</text>
</comment>
<sequence length="257" mass="27011">MPTCPDSSSPSCNFHCPAGGTWYACPDQPYFVGCCSSDPCTGISPRSTSPCPENGTYPASFNPAIFDSFLPNTCIGAENAHWYTCNFTTPPFLGCCLKNPCAEGNCSAEDLVQAAWSDAGGNKNQYELFRDEAAGSDELSGGAIAGIVIGAVAALGIVLALGWLCMRRRRRRKNRTPGDPHGQTPSDGGLALLQSHNGSTRKAALRLVNGLQPPLALAALAVGKRVWRWRVSSAAGWPDVWAWCAGRAATGDDTGAG</sequence>
<dbReference type="EMBL" id="PVWQ01000017">
    <property type="protein sequence ID" value="RDW61160.1"/>
    <property type="molecule type" value="Genomic_DNA"/>
</dbReference>
<proteinExistence type="predicted"/>
<feature type="region of interest" description="Disordered" evidence="1">
    <location>
        <begin position="172"/>
        <end position="193"/>
    </location>
</feature>
<dbReference type="Proteomes" id="UP000256690">
    <property type="component" value="Unassembled WGS sequence"/>
</dbReference>
<keyword evidence="2" id="KW-0472">Membrane</keyword>
<dbReference type="RefSeq" id="XP_026598692.1">
    <property type="nucleotide sequence ID" value="XM_026752674.1"/>
</dbReference>
<organism evidence="3 4">
    <name type="scientific">Aspergillus mulundensis</name>
    <dbReference type="NCBI Taxonomy" id="1810919"/>
    <lineage>
        <taxon>Eukaryota</taxon>
        <taxon>Fungi</taxon>
        <taxon>Dikarya</taxon>
        <taxon>Ascomycota</taxon>
        <taxon>Pezizomycotina</taxon>
        <taxon>Eurotiomycetes</taxon>
        <taxon>Eurotiomycetidae</taxon>
        <taxon>Eurotiales</taxon>
        <taxon>Aspergillaceae</taxon>
        <taxon>Aspergillus</taxon>
        <taxon>Aspergillus subgen. Nidulantes</taxon>
    </lineage>
</organism>
<name>A0A3D8QHL5_9EURO</name>
<reference evidence="3 4" key="1">
    <citation type="journal article" date="2018" name="IMA Fungus">
        <title>IMA Genome-F 9: Draft genome sequence of Annulohypoxylon stygium, Aspergillus mulundensis, Berkeleyomyces basicola (syn. Thielaviopsis basicola), Ceratocystis smalleyi, two Cercospora beticola strains, Coleophoma cylindrospora, Fusarium fracticaudum, Phialophora cf. hyalina, and Morchella septimelata.</title>
        <authorList>
            <person name="Wingfield B.D."/>
            <person name="Bills G.F."/>
            <person name="Dong Y."/>
            <person name="Huang W."/>
            <person name="Nel W.J."/>
            <person name="Swalarsk-Parry B.S."/>
            <person name="Vaghefi N."/>
            <person name="Wilken P.M."/>
            <person name="An Z."/>
            <person name="de Beer Z.W."/>
            <person name="De Vos L."/>
            <person name="Chen L."/>
            <person name="Duong T.A."/>
            <person name="Gao Y."/>
            <person name="Hammerbacher A."/>
            <person name="Kikkert J.R."/>
            <person name="Li Y."/>
            <person name="Li H."/>
            <person name="Li K."/>
            <person name="Li Q."/>
            <person name="Liu X."/>
            <person name="Ma X."/>
            <person name="Naidoo K."/>
            <person name="Pethybridge S.J."/>
            <person name="Sun J."/>
            <person name="Steenkamp E.T."/>
            <person name="van der Nest M.A."/>
            <person name="van Wyk S."/>
            <person name="Wingfield M.J."/>
            <person name="Xiong C."/>
            <person name="Yue Q."/>
            <person name="Zhang X."/>
        </authorList>
    </citation>
    <scope>NUCLEOTIDE SEQUENCE [LARGE SCALE GENOMIC DNA]</scope>
    <source>
        <strain evidence="3 4">DSM 5745</strain>
    </source>
</reference>
<keyword evidence="2" id="KW-0812">Transmembrane</keyword>
<keyword evidence="2" id="KW-1133">Transmembrane helix</keyword>
<keyword evidence="4" id="KW-1185">Reference proteome</keyword>